<evidence type="ECO:0000256" key="2">
    <source>
        <dbReference type="ARBA" id="ARBA00010348"/>
    </source>
</evidence>
<dbReference type="GO" id="GO:0005737">
    <property type="term" value="C:cytoplasm"/>
    <property type="evidence" value="ECO:0007669"/>
    <property type="project" value="TreeGrafter"/>
</dbReference>
<dbReference type="Gene3D" id="3.30.900.10">
    <property type="entry name" value="HORMA domain"/>
    <property type="match status" value="1"/>
</dbReference>
<evidence type="ECO:0000256" key="3">
    <source>
        <dbReference type="ARBA" id="ARBA00022618"/>
    </source>
</evidence>
<reference evidence="9" key="1">
    <citation type="submission" date="2013-03" db="EMBL/GenBank/DDBJ databases">
        <title>The Genome Sequence of Anopheles epiroticus epiroticus2.</title>
        <authorList>
            <consortium name="The Broad Institute Genomics Platform"/>
            <person name="Neafsey D.E."/>
            <person name="Howell P."/>
            <person name="Walker B."/>
            <person name="Young S.K."/>
            <person name="Zeng Q."/>
            <person name="Gargeya S."/>
            <person name="Fitzgerald M."/>
            <person name="Haas B."/>
            <person name="Abouelleil A."/>
            <person name="Allen A.W."/>
            <person name="Alvarado L."/>
            <person name="Arachchi H.M."/>
            <person name="Berlin A.M."/>
            <person name="Chapman S.B."/>
            <person name="Gainer-Dewar J."/>
            <person name="Goldberg J."/>
            <person name="Griggs A."/>
            <person name="Gujja S."/>
            <person name="Hansen M."/>
            <person name="Howarth C."/>
            <person name="Imamovic A."/>
            <person name="Ireland A."/>
            <person name="Larimer J."/>
            <person name="McCowan C."/>
            <person name="Murphy C."/>
            <person name="Pearson M."/>
            <person name="Poon T.W."/>
            <person name="Priest M."/>
            <person name="Roberts A."/>
            <person name="Saif S."/>
            <person name="Shea T."/>
            <person name="Sisk P."/>
            <person name="Sykes S."/>
            <person name="Wortman J."/>
            <person name="Nusbaum C."/>
            <person name="Birren B."/>
        </authorList>
    </citation>
    <scope>NUCLEOTIDE SEQUENCE [LARGE SCALE GENOMIC DNA]</scope>
    <source>
        <strain evidence="9">Epiroticus2</strain>
    </source>
</reference>
<dbReference type="GO" id="GO:0007094">
    <property type="term" value="P:mitotic spindle assembly checkpoint signaling"/>
    <property type="evidence" value="ECO:0007669"/>
    <property type="project" value="TreeGrafter"/>
</dbReference>
<dbReference type="PROSITE" id="PS50815">
    <property type="entry name" value="HORMA"/>
    <property type="match status" value="1"/>
</dbReference>
<evidence type="ECO:0000256" key="5">
    <source>
        <dbReference type="ARBA" id="ARBA00023242"/>
    </source>
</evidence>
<dbReference type="SUPFAM" id="SSF56019">
    <property type="entry name" value="The spindle assembly checkpoint protein mad2"/>
    <property type="match status" value="1"/>
</dbReference>
<keyword evidence="4" id="KW-0498">Mitosis</keyword>
<evidence type="ECO:0000256" key="1">
    <source>
        <dbReference type="ARBA" id="ARBA00004123"/>
    </source>
</evidence>
<keyword evidence="6" id="KW-0131">Cell cycle</keyword>
<dbReference type="InterPro" id="IPR045091">
    <property type="entry name" value="Mad2-like"/>
</dbReference>
<comment type="similarity">
    <text evidence="2">Belongs to the MAD2 family.</text>
</comment>
<dbReference type="Pfam" id="PF02301">
    <property type="entry name" value="HORMA"/>
    <property type="match status" value="1"/>
</dbReference>
<dbReference type="AlphaFoldDB" id="A0A182P6V9"/>
<dbReference type="InterPro" id="IPR003511">
    <property type="entry name" value="HORMA_dom"/>
</dbReference>
<evidence type="ECO:0000259" key="7">
    <source>
        <dbReference type="PROSITE" id="PS50815"/>
    </source>
</evidence>
<keyword evidence="5" id="KW-0539">Nucleus</keyword>
<protein>
    <recommendedName>
        <fullName evidence="7">HORMA domain-containing protein</fullName>
    </recommendedName>
</protein>
<dbReference type="Proteomes" id="UP000075885">
    <property type="component" value="Unassembled WGS sequence"/>
</dbReference>
<dbReference type="STRING" id="199890.A0A182P6V9"/>
<keyword evidence="3" id="KW-0132">Cell division</keyword>
<evidence type="ECO:0000256" key="6">
    <source>
        <dbReference type="ARBA" id="ARBA00023306"/>
    </source>
</evidence>
<accession>A0A182P6V9</accession>
<evidence type="ECO:0000256" key="4">
    <source>
        <dbReference type="ARBA" id="ARBA00022776"/>
    </source>
</evidence>
<dbReference type="InterPro" id="IPR036570">
    <property type="entry name" value="HORMA_dom_sf"/>
</dbReference>
<dbReference type="GO" id="GO:0005654">
    <property type="term" value="C:nucleoplasm"/>
    <property type="evidence" value="ECO:0007669"/>
    <property type="project" value="TreeGrafter"/>
</dbReference>
<evidence type="ECO:0000313" key="8">
    <source>
        <dbReference type="EnsemblMetazoa" id="AEPI002659-PA"/>
    </source>
</evidence>
<feature type="domain" description="HORMA" evidence="7">
    <location>
        <begin position="12"/>
        <end position="203"/>
    </location>
</feature>
<dbReference type="PANTHER" id="PTHR11842:SF11">
    <property type="entry name" value="MITOTIC SPINDLE ASSEMBLY CHECKPOINT PROTEIN MAD2A"/>
    <property type="match status" value="1"/>
</dbReference>
<dbReference type="EnsemblMetazoa" id="AEPI002659-RA">
    <property type="protein sequence ID" value="AEPI002659-PA"/>
    <property type="gene ID" value="AEPI002659"/>
</dbReference>
<name>A0A182P6V9_9DIPT</name>
<organism evidence="8 9">
    <name type="scientific">Anopheles epiroticus</name>
    <dbReference type="NCBI Taxonomy" id="199890"/>
    <lineage>
        <taxon>Eukaryota</taxon>
        <taxon>Metazoa</taxon>
        <taxon>Ecdysozoa</taxon>
        <taxon>Arthropoda</taxon>
        <taxon>Hexapoda</taxon>
        <taxon>Insecta</taxon>
        <taxon>Pterygota</taxon>
        <taxon>Neoptera</taxon>
        <taxon>Endopterygota</taxon>
        <taxon>Diptera</taxon>
        <taxon>Nematocera</taxon>
        <taxon>Culicoidea</taxon>
        <taxon>Culicidae</taxon>
        <taxon>Anophelinae</taxon>
        <taxon>Anopheles</taxon>
    </lineage>
</organism>
<reference evidence="8" key="2">
    <citation type="submission" date="2020-05" db="UniProtKB">
        <authorList>
            <consortium name="EnsemblMetazoa"/>
        </authorList>
    </citation>
    <scope>IDENTIFICATION</scope>
    <source>
        <strain evidence="8">Epiroticus2</strain>
    </source>
</reference>
<sequence>MATTQDHSITLQGSADIVHEYLKYSTHSIIFQRGIYPAGDFMPEEYNGVPLMVSRDQRIVEYIDKIMGQVHELIMKRMITKVTMCIVTVEDSDIVERWDFNIQPTYDDEPGVAPVSTKPLNKVQSEIRDVMRQIVATVSFLPCLDERCTFDLMLHTVGEVFSANPTMLKQFREEAPQFIEIKDAQTITLKRFSTGLQTVDTNVMYRTSSGET</sequence>
<dbReference type="VEuPathDB" id="VectorBase:AEPI002659"/>
<evidence type="ECO:0000313" key="9">
    <source>
        <dbReference type="Proteomes" id="UP000075885"/>
    </source>
</evidence>
<proteinExistence type="inferred from homology"/>
<comment type="subcellular location">
    <subcellularLocation>
        <location evidence="1">Nucleus</location>
    </subcellularLocation>
</comment>
<keyword evidence="9" id="KW-1185">Reference proteome</keyword>
<dbReference type="GO" id="GO:0051301">
    <property type="term" value="P:cell division"/>
    <property type="evidence" value="ECO:0007669"/>
    <property type="project" value="UniProtKB-KW"/>
</dbReference>
<dbReference type="PANTHER" id="PTHR11842">
    <property type="entry name" value="MITOTIC SPINDLE ASSEMBLY CHECKPOINT PROTEIN MAD2"/>
    <property type="match status" value="1"/>
</dbReference>
<dbReference type="GO" id="GO:0000776">
    <property type="term" value="C:kinetochore"/>
    <property type="evidence" value="ECO:0007669"/>
    <property type="project" value="TreeGrafter"/>
</dbReference>